<dbReference type="Proteomes" id="UP000789759">
    <property type="component" value="Unassembled WGS sequence"/>
</dbReference>
<sequence length="206" mass="24108">MPGLDPNILFDLQQMLHNINPYCRIFKQVTNILSSNSSFDLRIVITDNRPTDPRCYNTPSATEVAVIMVSAEHEPEPLQCDIVLHLREGEFQRISELHRTYEPLHYVLMFPRGEDGWHYNIPTSNIDFSTFLSSSTALDAFIMNEKEIYTIQTVTAMRYYAYQLHFGCPNEPVVLHLFGRLFQQWIVDMYAIVEQMHLTFLRFNQP</sequence>
<proteinExistence type="predicted"/>
<dbReference type="EMBL" id="CAJVQA010020810">
    <property type="protein sequence ID" value="CAG8765712.1"/>
    <property type="molecule type" value="Genomic_DNA"/>
</dbReference>
<name>A0A9N9NW13_9GLOM</name>
<organism evidence="1 2">
    <name type="scientific">Cetraspora pellucida</name>
    <dbReference type="NCBI Taxonomy" id="1433469"/>
    <lineage>
        <taxon>Eukaryota</taxon>
        <taxon>Fungi</taxon>
        <taxon>Fungi incertae sedis</taxon>
        <taxon>Mucoromycota</taxon>
        <taxon>Glomeromycotina</taxon>
        <taxon>Glomeromycetes</taxon>
        <taxon>Diversisporales</taxon>
        <taxon>Gigasporaceae</taxon>
        <taxon>Cetraspora</taxon>
    </lineage>
</organism>
<dbReference type="PANTHER" id="PTHR45786:SF74">
    <property type="entry name" value="ATP-DEPENDENT DNA HELICASE"/>
    <property type="match status" value="1"/>
</dbReference>
<dbReference type="OrthoDB" id="2444914at2759"/>
<comment type="caution">
    <text evidence="1">The sequence shown here is derived from an EMBL/GenBank/DDBJ whole genome shotgun (WGS) entry which is preliminary data.</text>
</comment>
<reference evidence="1" key="1">
    <citation type="submission" date="2021-06" db="EMBL/GenBank/DDBJ databases">
        <authorList>
            <person name="Kallberg Y."/>
            <person name="Tangrot J."/>
            <person name="Rosling A."/>
        </authorList>
    </citation>
    <scope>NUCLEOTIDE SEQUENCE</scope>
    <source>
        <strain evidence="1">FL966</strain>
    </source>
</reference>
<evidence type="ECO:0000313" key="2">
    <source>
        <dbReference type="Proteomes" id="UP000789759"/>
    </source>
</evidence>
<protein>
    <submittedName>
        <fullName evidence="1">10251_t:CDS:1</fullName>
    </submittedName>
</protein>
<accession>A0A9N9NW13</accession>
<dbReference type="AlphaFoldDB" id="A0A9N9NW13"/>
<keyword evidence="2" id="KW-1185">Reference proteome</keyword>
<gene>
    <name evidence="1" type="ORF">CPELLU_LOCUS15579</name>
</gene>
<evidence type="ECO:0000313" key="1">
    <source>
        <dbReference type="EMBL" id="CAG8765712.1"/>
    </source>
</evidence>
<dbReference type="PANTHER" id="PTHR45786">
    <property type="entry name" value="DNA BINDING PROTEIN-LIKE"/>
    <property type="match status" value="1"/>
</dbReference>